<evidence type="ECO:0000256" key="3">
    <source>
        <dbReference type="SAM" id="SignalP"/>
    </source>
</evidence>
<feature type="domain" description="Gnk2-homologous" evidence="4">
    <location>
        <begin position="69"/>
        <end position="179"/>
    </location>
</feature>
<gene>
    <name evidence="5" type="ORF">LTRI10_LOCUS21363</name>
</gene>
<dbReference type="PROSITE" id="PS51473">
    <property type="entry name" value="GNK2"/>
    <property type="match status" value="1"/>
</dbReference>
<accession>A0AAV2E206</accession>
<dbReference type="Proteomes" id="UP001497516">
    <property type="component" value="Chromosome 4"/>
</dbReference>
<keyword evidence="2" id="KW-0677">Repeat</keyword>
<feature type="chain" id="PRO_5043348579" description="Gnk2-homologous domain-containing protein" evidence="3">
    <location>
        <begin position="26"/>
        <end position="181"/>
    </location>
</feature>
<dbReference type="EMBL" id="OZ034817">
    <property type="protein sequence ID" value="CAL1379875.1"/>
    <property type="molecule type" value="Genomic_DNA"/>
</dbReference>
<evidence type="ECO:0000256" key="1">
    <source>
        <dbReference type="ARBA" id="ARBA00022729"/>
    </source>
</evidence>
<protein>
    <recommendedName>
        <fullName evidence="4">Gnk2-homologous domain-containing protein</fullName>
    </recommendedName>
</protein>
<evidence type="ECO:0000259" key="4">
    <source>
        <dbReference type="PROSITE" id="PS51473"/>
    </source>
</evidence>
<organism evidence="5 6">
    <name type="scientific">Linum trigynum</name>
    <dbReference type="NCBI Taxonomy" id="586398"/>
    <lineage>
        <taxon>Eukaryota</taxon>
        <taxon>Viridiplantae</taxon>
        <taxon>Streptophyta</taxon>
        <taxon>Embryophyta</taxon>
        <taxon>Tracheophyta</taxon>
        <taxon>Spermatophyta</taxon>
        <taxon>Magnoliopsida</taxon>
        <taxon>eudicotyledons</taxon>
        <taxon>Gunneridae</taxon>
        <taxon>Pentapetalae</taxon>
        <taxon>rosids</taxon>
        <taxon>fabids</taxon>
        <taxon>Malpighiales</taxon>
        <taxon>Linaceae</taxon>
        <taxon>Linum</taxon>
    </lineage>
</organism>
<proteinExistence type="predicted"/>
<evidence type="ECO:0000256" key="2">
    <source>
        <dbReference type="ARBA" id="ARBA00022737"/>
    </source>
</evidence>
<dbReference type="Gene3D" id="3.30.430.20">
    <property type="entry name" value="Gnk2 domain, C-X8-C-X2-C motif"/>
    <property type="match status" value="1"/>
</dbReference>
<dbReference type="InterPro" id="IPR002902">
    <property type="entry name" value="GNK2"/>
</dbReference>
<name>A0AAV2E206_9ROSI</name>
<evidence type="ECO:0000313" key="5">
    <source>
        <dbReference type="EMBL" id="CAL1379875.1"/>
    </source>
</evidence>
<sequence>MAKNNRLVMMVRLLIIIITITASVADSAVAQSYDPMCTESSSSSSSGGGSATSTTNGVYYYYNRACSTEYFPPNATELQGYILDSLRSGFYNNMLNTAGQPRSFCDRGRKYGSDGDRPIMDYKVVKIFGYASCGEGYDPQQCVDCLDGASQVIRNHCDGSAGVRAWSEICCARYEQDYDFC</sequence>
<dbReference type="Pfam" id="PF01657">
    <property type="entry name" value="Stress-antifung"/>
    <property type="match status" value="1"/>
</dbReference>
<evidence type="ECO:0000313" key="6">
    <source>
        <dbReference type="Proteomes" id="UP001497516"/>
    </source>
</evidence>
<keyword evidence="1 3" id="KW-0732">Signal</keyword>
<dbReference type="InterPro" id="IPR038408">
    <property type="entry name" value="GNK2_sf"/>
</dbReference>
<dbReference type="AlphaFoldDB" id="A0AAV2E206"/>
<reference evidence="5 6" key="1">
    <citation type="submission" date="2024-04" db="EMBL/GenBank/DDBJ databases">
        <authorList>
            <person name="Fracassetti M."/>
        </authorList>
    </citation>
    <scope>NUCLEOTIDE SEQUENCE [LARGE SCALE GENOMIC DNA]</scope>
</reference>
<keyword evidence="6" id="KW-1185">Reference proteome</keyword>
<feature type="signal peptide" evidence="3">
    <location>
        <begin position="1"/>
        <end position="25"/>
    </location>
</feature>